<dbReference type="GeneID" id="81371067"/>
<keyword evidence="3" id="KW-1185">Reference proteome</keyword>
<sequence>MSDHPTNSGSTPRDDKLAAGGLFQTFADPDRRHEDMAKENSTGLSNSSQSITQSHEPAQLLAIKARAESDKTLIICQLHNQTSVMDLLHRIFGLPRELVRRYPYPVLKVPSITTAKAPIVIRVVLDWEIGSEAEFKRLIDHLKAWFENRAARYAMRCTPPERLGEREVLGVPEHFFCYGISS</sequence>
<feature type="compositionally biased region" description="Polar residues" evidence="1">
    <location>
        <begin position="1"/>
        <end position="11"/>
    </location>
</feature>
<dbReference type="EMBL" id="JAPZBU010000008">
    <property type="protein sequence ID" value="KAJ5391960.1"/>
    <property type="molecule type" value="Genomic_DNA"/>
</dbReference>
<dbReference type="Proteomes" id="UP001147747">
    <property type="component" value="Unassembled WGS sequence"/>
</dbReference>
<evidence type="ECO:0000313" key="3">
    <source>
        <dbReference type="Proteomes" id="UP001147747"/>
    </source>
</evidence>
<protein>
    <submittedName>
        <fullName evidence="2">Uncharacterized protein</fullName>
    </submittedName>
</protein>
<reference evidence="2" key="2">
    <citation type="journal article" date="2023" name="IMA Fungus">
        <title>Comparative genomic study of the Penicillium genus elucidates a diverse pangenome and 15 lateral gene transfer events.</title>
        <authorList>
            <person name="Petersen C."/>
            <person name="Sorensen T."/>
            <person name="Nielsen M.R."/>
            <person name="Sondergaard T.E."/>
            <person name="Sorensen J.L."/>
            <person name="Fitzpatrick D.A."/>
            <person name="Frisvad J.C."/>
            <person name="Nielsen K.L."/>
        </authorList>
    </citation>
    <scope>NUCLEOTIDE SEQUENCE</scope>
    <source>
        <strain evidence="2">IBT 29677</strain>
    </source>
</reference>
<name>A0A9W9VZ60_9EURO</name>
<evidence type="ECO:0000313" key="2">
    <source>
        <dbReference type="EMBL" id="KAJ5391960.1"/>
    </source>
</evidence>
<reference evidence="2" key="1">
    <citation type="submission" date="2022-12" db="EMBL/GenBank/DDBJ databases">
        <authorList>
            <person name="Petersen C."/>
        </authorList>
    </citation>
    <scope>NUCLEOTIDE SEQUENCE</scope>
    <source>
        <strain evidence="2">IBT 29677</strain>
    </source>
</reference>
<accession>A0A9W9VZ60</accession>
<feature type="region of interest" description="Disordered" evidence="1">
    <location>
        <begin position="1"/>
        <end position="52"/>
    </location>
</feature>
<dbReference type="RefSeq" id="XP_056487638.1">
    <property type="nucleotide sequence ID" value="XM_056632087.1"/>
</dbReference>
<proteinExistence type="predicted"/>
<gene>
    <name evidence="2" type="ORF">N7509_007450</name>
</gene>
<organism evidence="2 3">
    <name type="scientific">Penicillium cosmopolitanum</name>
    <dbReference type="NCBI Taxonomy" id="1131564"/>
    <lineage>
        <taxon>Eukaryota</taxon>
        <taxon>Fungi</taxon>
        <taxon>Dikarya</taxon>
        <taxon>Ascomycota</taxon>
        <taxon>Pezizomycotina</taxon>
        <taxon>Eurotiomycetes</taxon>
        <taxon>Eurotiomycetidae</taxon>
        <taxon>Eurotiales</taxon>
        <taxon>Aspergillaceae</taxon>
        <taxon>Penicillium</taxon>
    </lineage>
</organism>
<evidence type="ECO:0000256" key="1">
    <source>
        <dbReference type="SAM" id="MobiDB-lite"/>
    </source>
</evidence>
<comment type="caution">
    <text evidence="2">The sequence shown here is derived from an EMBL/GenBank/DDBJ whole genome shotgun (WGS) entry which is preliminary data.</text>
</comment>
<dbReference type="AlphaFoldDB" id="A0A9W9VZ60"/>
<feature type="compositionally biased region" description="Polar residues" evidence="1">
    <location>
        <begin position="39"/>
        <end position="52"/>
    </location>
</feature>
<feature type="compositionally biased region" description="Basic and acidic residues" evidence="1">
    <location>
        <begin position="28"/>
        <end position="38"/>
    </location>
</feature>